<protein>
    <submittedName>
        <fullName evidence="2">Uncharacterized protein</fullName>
    </submittedName>
</protein>
<organism evidence="2 3">
    <name type="scientific">Pseudonocardia halophobica</name>
    <dbReference type="NCBI Taxonomy" id="29401"/>
    <lineage>
        <taxon>Bacteria</taxon>
        <taxon>Bacillati</taxon>
        <taxon>Actinomycetota</taxon>
        <taxon>Actinomycetes</taxon>
        <taxon>Pseudonocardiales</taxon>
        <taxon>Pseudonocardiaceae</taxon>
        <taxon>Pseudonocardia</taxon>
    </lineage>
</organism>
<sequence length="129" mass="13168">MTDAGATGRTRSEEPVRALTEDVRALVRSEVRAMREDLLGELGRARTASLLLGGAGALGLLATGSSAALLMRLLDTVLPRAASAAVVTGVYGGAAGALAVAGLGELRRVREQLGETVDRVRSEVATAQG</sequence>
<dbReference type="AlphaFoldDB" id="A0A9W6NUJ1"/>
<keyword evidence="1" id="KW-0472">Membrane</keyword>
<feature type="transmembrane region" description="Helical" evidence="1">
    <location>
        <begin position="50"/>
        <end position="70"/>
    </location>
</feature>
<comment type="caution">
    <text evidence="2">The sequence shown here is derived from an EMBL/GenBank/DDBJ whole genome shotgun (WGS) entry which is preliminary data.</text>
</comment>
<dbReference type="InterPro" id="IPR009937">
    <property type="entry name" value="Phage_holin_3_6"/>
</dbReference>
<dbReference type="EMBL" id="BSFQ01000002">
    <property type="protein sequence ID" value="GLL09387.1"/>
    <property type="molecule type" value="Genomic_DNA"/>
</dbReference>
<keyword evidence="3" id="KW-1185">Reference proteome</keyword>
<evidence type="ECO:0000256" key="1">
    <source>
        <dbReference type="SAM" id="Phobius"/>
    </source>
</evidence>
<dbReference type="RefSeq" id="WP_051736598.1">
    <property type="nucleotide sequence ID" value="NZ_BAAAUZ010000013.1"/>
</dbReference>
<evidence type="ECO:0000313" key="3">
    <source>
        <dbReference type="Proteomes" id="UP001143463"/>
    </source>
</evidence>
<accession>A0A9W6NUJ1</accession>
<keyword evidence="1" id="KW-0812">Transmembrane</keyword>
<dbReference type="Proteomes" id="UP001143463">
    <property type="component" value="Unassembled WGS sequence"/>
</dbReference>
<reference evidence="2" key="2">
    <citation type="submission" date="2023-01" db="EMBL/GenBank/DDBJ databases">
        <authorList>
            <person name="Sun Q."/>
            <person name="Evtushenko L."/>
        </authorList>
    </citation>
    <scope>NUCLEOTIDE SEQUENCE</scope>
    <source>
        <strain evidence="2">VKM Ac-1069</strain>
    </source>
</reference>
<keyword evidence="1" id="KW-1133">Transmembrane helix</keyword>
<proteinExistence type="predicted"/>
<dbReference type="Pfam" id="PF07332">
    <property type="entry name" value="Phage_holin_3_6"/>
    <property type="match status" value="1"/>
</dbReference>
<feature type="transmembrane region" description="Helical" evidence="1">
    <location>
        <begin position="82"/>
        <end position="103"/>
    </location>
</feature>
<evidence type="ECO:0000313" key="2">
    <source>
        <dbReference type="EMBL" id="GLL09387.1"/>
    </source>
</evidence>
<reference evidence="2" key="1">
    <citation type="journal article" date="2014" name="Int. J. Syst. Evol. Microbiol.">
        <title>Complete genome sequence of Corynebacterium casei LMG S-19264T (=DSM 44701T), isolated from a smear-ripened cheese.</title>
        <authorList>
            <consortium name="US DOE Joint Genome Institute (JGI-PGF)"/>
            <person name="Walter F."/>
            <person name="Albersmeier A."/>
            <person name="Kalinowski J."/>
            <person name="Ruckert C."/>
        </authorList>
    </citation>
    <scope>NUCLEOTIDE SEQUENCE</scope>
    <source>
        <strain evidence="2">VKM Ac-1069</strain>
    </source>
</reference>
<name>A0A9W6NUJ1_9PSEU</name>
<gene>
    <name evidence="2" type="ORF">GCM10017577_05270</name>
</gene>